<comment type="caution">
    <text evidence="3">The sequence shown here is derived from an EMBL/GenBank/DDBJ whole genome shotgun (WGS) entry which is preliminary data.</text>
</comment>
<evidence type="ECO:0000256" key="1">
    <source>
        <dbReference type="SAM" id="Phobius"/>
    </source>
</evidence>
<keyword evidence="1" id="KW-0472">Membrane</keyword>
<keyword evidence="1" id="KW-0812">Transmembrane</keyword>
<dbReference type="EMBL" id="DTCK01000048">
    <property type="protein sequence ID" value="HGQ36800.1"/>
    <property type="molecule type" value="Genomic_DNA"/>
</dbReference>
<dbReference type="PANTHER" id="PTHR34704:SF1">
    <property type="entry name" value="ATPASE"/>
    <property type="match status" value="1"/>
</dbReference>
<dbReference type="InterPro" id="IPR027417">
    <property type="entry name" value="P-loop_NTPase"/>
</dbReference>
<organism evidence="3">
    <name type="scientific">Ignisphaera aggregans</name>
    <dbReference type="NCBI Taxonomy" id="334771"/>
    <lineage>
        <taxon>Archaea</taxon>
        <taxon>Thermoproteota</taxon>
        <taxon>Thermoprotei</taxon>
        <taxon>Desulfurococcales</taxon>
        <taxon>Desulfurococcaceae</taxon>
        <taxon>Ignisphaera</taxon>
    </lineage>
</organism>
<evidence type="ECO:0008006" key="4">
    <source>
        <dbReference type="Google" id="ProtNLM"/>
    </source>
</evidence>
<evidence type="ECO:0000313" key="2">
    <source>
        <dbReference type="EMBL" id="HGQ36800.1"/>
    </source>
</evidence>
<protein>
    <recommendedName>
        <fullName evidence="4">ATP-binding protein</fullName>
    </recommendedName>
</protein>
<name>A0A7C4NMU1_9CREN</name>
<feature type="transmembrane region" description="Helical" evidence="1">
    <location>
        <begin position="53"/>
        <end position="72"/>
    </location>
</feature>
<dbReference type="SUPFAM" id="SSF52540">
    <property type="entry name" value="P-loop containing nucleoside triphosphate hydrolases"/>
    <property type="match status" value="1"/>
</dbReference>
<keyword evidence="1" id="KW-1133">Transmembrane helix</keyword>
<dbReference type="AlphaFoldDB" id="A0A7C4NMU1"/>
<sequence length="90" mass="10187">MRFDSIDSLLYFVGGNVKEDTVLIIDEFTYWCRAEPCVLGELQRFVDRYIDRGRLGIIIIGSLVGVMIRSVLGGGTPLYGRANLRLRYPS</sequence>
<accession>A0A7C4NMU1</accession>
<reference evidence="3" key="1">
    <citation type="journal article" date="2020" name="mSystems">
        <title>Genome- and Community-Level Interaction Insights into Carbon Utilization and Element Cycling Functions of Hydrothermarchaeota in Hydrothermal Sediment.</title>
        <authorList>
            <person name="Zhou Z."/>
            <person name="Liu Y."/>
            <person name="Xu W."/>
            <person name="Pan J."/>
            <person name="Luo Z.H."/>
            <person name="Li M."/>
        </authorList>
    </citation>
    <scope>NUCLEOTIDE SEQUENCE [LARGE SCALE GENOMIC DNA]</scope>
    <source>
        <strain evidence="3">SpSt-637</strain>
        <strain evidence="2">SpSt-667</strain>
    </source>
</reference>
<dbReference type="EMBL" id="DTBD01000035">
    <property type="protein sequence ID" value="HGQ64468.1"/>
    <property type="molecule type" value="Genomic_DNA"/>
</dbReference>
<dbReference type="Gene3D" id="3.40.50.300">
    <property type="entry name" value="P-loop containing nucleotide triphosphate hydrolases"/>
    <property type="match status" value="1"/>
</dbReference>
<gene>
    <name evidence="3" type="ORF">ENU08_04410</name>
    <name evidence="2" type="ORF">ENU41_09040</name>
</gene>
<evidence type="ECO:0000313" key="3">
    <source>
        <dbReference type="EMBL" id="HGQ64468.1"/>
    </source>
</evidence>
<dbReference type="PANTHER" id="PTHR34704">
    <property type="entry name" value="ATPASE"/>
    <property type="match status" value="1"/>
</dbReference>
<proteinExistence type="predicted"/>